<proteinExistence type="predicted"/>
<feature type="transmembrane region" description="Helical" evidence="1">
    <location>
        <begin position="264"/>
        <end position="289"/>
    </location>
</feature>
<evidence type="ECO:0000313" key="2">
    <source>
        <dbReference type="EMBL" id="CAL4166786.1"/>
    </source>
</evidence>
<dbReference type="AlphaFoldDB" id="A0AAV2S899"/>
<dbReference type="EMBL" id="CAXKWB010048545">
    <property type="protein sequence ID" value="CAL4166786.1"/>
    <property type="molecule type" value="Genomic_DNA"/>
</dbReference>
<organism evidence="2 3">
    <name type="scientific">Meganyctiphanes norvegica</name>
    <name type="common">Northern krill</name>
    <name type="synonym">Thysanopoda norvegica</name>
    <dbReference type="NCBI Taxonomy" id="48144"/>
    <lineage>
        <taxon>Eukaryota</taxon>
        <taxon>Metazoa</taxon>
        <taxon>Ecdysozoa</taxon>
        <taxon>Arthropoda</taxon>
        <taxon>Crustacea</taxon>
        <taxon>Multicrustacea</taxon>
        <taxon>Malacostraca</taxon>
        <taxon>Eumalacostraca</taxon>
        <taxon>Eucarida</taxon>
        <taxon>Euphausiacea</taxon>
        <taxon>Euphausiidae</taxon>
        <taxon>Meganyctiphanes</taxon>
    </lineage>
</organism>
<evidence type="ECO:0000313" key="3">
    <source>
        <dbReference type="Proteomes" id="UP001497623"/>
    </source>
</evidence>
<reference evidence="2 3" key="1">
    <citation type="submission" date="2024-05" db="EMBL/GenBank/DDBJ databases">
        <authorList>
            <person name="Wallberg A."/>
        </authorList>
    </citation>
    <scope>NUCLEOTIDE SEQUENCE [LARGE SCALE GENOMIC DNA]</scope>
</reference>
<comment type="caution">
    <text evidence="2">The sequence shown here is derived from an EMBL/GenBank/DDBJ whole genome shotgun (WGS) entry which is preliminary data.</text>
</comment>
<dbReference type="CDD" id="cd12087">
    <property type="entry name" value="TM_EGFR-like"/>
    <property type="match status" value="1"/>
</dbReference>
<dbReference type="Gene3D" id="2.60.40.10">
    <property type="entry name" value="Immunoglobulins"/>
    <property type="match status" value="1"/>
</dbReference>
<keyword evidence="1" id="KW-1133">Transmembrane helix</keyword>
<dbReference type="Proteomes" id="UP001497623">
    <property type="component" value="Unassembled WGS sequence"/>
</dbReference>
<evidence type="ECO:0000256" key="1">
    <source>
        <dbReference type="SAM" id="Phobius"/>
    </source>
</evidence>
<keyword evidence="1" id="KW-0472">Membrane</keyword>
<evidence type="ECO:0008006" key="4">
    <source>
        <dbReference type="Google" id="ProtNLM"/>
    </source>
</evidence>
<sequence>HLGTNASGSNFETIYFNLYDNGLGDPDILEGDGVYSCYLPMGQLESIFGQYELSVVADDNTGLAVIPARTLVPISKSKSESCCGNGIIFDQVLPISTFQRSEMYGVVKVVVNNVVNDIFPPTRVMDLIAKVNITTYEVDLEWTAPGDDYDWGKAYHYIGVLASSWNDAVDFFGESISNMPQPHNVRSKQSVSFTVNNYDQVLYIAVQAIDEAGNEGGVSNIASIWIPHPPTTAPPPTSPIPISEPKGHELTQQVHVGGVNLDDMAVIIGSVVGFLFIVLIIVTFCFVHINRKRNQHQEKKKQKGFSNQ</sequence>
<keyword evidence="1" id="KW-0812">Transmembrane</keyword>
<name>A0AAV2S899_MEGNR</name>
<feature type="non-terminal residue" evidence="2">
    <location>
        <position position="308"/>
    </location>
</feature>
<keyword evidence="3" id="KW-1185">Reference proteome</keyword>
<protein>
    <recommendedName>
        <fullName evidence="4">Fibronectin type-III domain-containing protein</fullName>
    </recommendedName>
</protein>
<accession>A0AAV2S899</accession>
<dbReference type="InterPro" id="IPR013783">
    <property type="entry name" value="Ig-like_fold"/>
</dbReference>
<feature type="non-terminal residue" evidence="2">
    <location>
        <position position="1"/>
    </location>
</feature>
<gene>
    <name evidence="2" type="ORF">MNOR_LOCUS33513</name>
</gene>